<protein>
    <recommendedName>
        <fullName evidence="4">Lipopolysaccharide heptosyltransferase II</fullName>
    </recommendedName>
</protein>
<sequence length="352" mass="40451">MLNPRKILVIRFSSLGDLVLTTPIFRELKRFYPDAEITLLTSSGLGSVLDNNPQIDHVIMHSRKETRMQLKFLIQNLRKEKYDLIYDAHRSLRSIWIVWNLSGFGILKKPEVWSINKRSWQRSLLIRLKLNLLKKTDPQRLHLLRPLQTHTNLELHNQTELFPDKSAILRTQEFLKKHNLQPKQFVAIGPSASYPLKCWPLEYFQVLISNLLEQGWHVVLVGAAEEKETTQLEEEFSGRVQSVAGLFSPLESAELLRHASIVVTNDTSVGHLAEAMRTPALVLFGATVREFGYAPFLQESKMLETSEVLYCRPCSRDGRGECHNPNYLRCLTTIAPEMVLSFIPKPETKRTA</sequence>
<proteinExistence type="predicted"/>
<evidence type="ECO:0000313" key="3">
    <source>
        <dbReference type="EMBL" id="SVA15702.1"/>
    </source>
</evidence>
<dbReference type="Pfam" id="PF01075">
    <property type="entry name" value="Glyco_transf_9"/>
    <property type="match status" value="1"/>
</dbReference>
<evidence type="ECO:0000256" key="2">
    <source>
        <dbReference type="ARBA" id="ARBA00022679"/>
    </source>
</evidence>
<dbReference type="InterPro" id="IPR002201">
    <property type="entry name" value="Glyco_trans_9"/>
</dbReference>
<dbReference type="PANTHER" id="PTHR30160">
    <property type="entry name" value="TETRAACYLDISACCHARIDE 4'-KINASE-RELATED"/>
    <property type="match status" value="1"/>
</dbReference>
<dbReference type="GO" id="GO:0008713">
    <property type="term" value="F:ADP-heptose-lipopolysaccharide heptosyltransferase activity"/>
    <property type="evidence" value="ECO:0007669"/>
    <property type="project" value="TreeGrafter"/>
</dbReference>
<organism evidence="3">
    <name type="scientific">marine metagenome</name>
    <dbReference type="NCBI Taxonomy" id="408172"/>
    <lineage>
        <taxon>unclassified sequences</taxon>
        <taxon>metagenomes</taxon>
        <taxon>ecological metagenomes</taxon>
    </lineage>
</organism>
<dbReference type="InterPro" id="IPR051199">
    <property type="entry name" value="LPS_LOS_Heptosyltrfase"/>
</dbReference>
<dbReference type="PANTHER" id="PTHR30160:SF1">
    <property type="entry name" value="LIPOPOLYSACCHARIDE 1,2-N-ACETYLGLUCOSAMINETRANSFERASE-RELATED"/>
    <property type="match status" value="1"/>
</dbReference>
<dbReference type="SUPFAM" id="SSF53756">
    <property type="entry name" value="UDP-Glycosyltransferase/glycogen phosphorylase"/>
    <property type="match status" value="1"/>
</dbReference>
<dbReference type="CDD" id="cd03789">
    <property type="entry name" value="GT9_LPS_heptosyltransferase"/>
    <property type="match status" value="1"/>
</dbReference>
<evidence type="ECO:0008006" key="4">
    <source>
        <dbReference type="Google" id="ProtNLM"/>
    </source>
</evidence>
<keyword evidence="2" id="KW-0808">Transferase</keyword>
<evidence type="ECO:0000256" key="1">
    <source>
        <dbReference type="ARBA" id="ARBA00022676"/>
    </source>
</evidence>
<reference evidence="3" key="1">
    <citation type="submission" date="2018-05" db="EMBL/GenBank/DDBJ databases">
        <authorList>
            <person name="Lanie J.A."/>
            <person name="Ng W.-L."/>
            <person name="Kazmierczak K.M."/>
            <person name="Andrzejewski T.M."/>
            <person name="Davidsen T.M."/>
            <person name="Wayne K.J."/>
            <person name="Tettelin H."/>
            <person name="Glass J.I."/>
            <person name="Rusch D."/>
            <person name="Podicherti R."/>
            <person name="Tsui H.-C.T."/>
            <person name="Winkler M.E."/>
        </authorList>
    </citation>
    <scope>NUCLEOTIDE SEQUENCE</scope>
</reference>
<dbReference type="GO" id="GO:0009244">
    <property type="term" value="P:lipopolysaccharide core region biosynthetic process"/>
    <property type="evidence" value="ECO:0007669"/>
    <property type="project" value="TreeGrafter"/>
</dbReference>
<gene>
    <name evidence="3" type="ORF">METZ01_LOCUS68556</name>
</gene>
<dbReference type="EMBL" id="UINC01004624">
    <property type="protein sequence ID" value="SVA15702.1"/>
    <property type="molecule type" value="Genomic_DNA"/>
</dbReference>
<dbReference type="GO" id="GO:0005829">
    <property type="term" value="C:cytosol"/>
    <property type="evidence" value="ECO:0007669"/>
    <property type="project" value="TreeGrafter"/>
</dbReference>
<dbReference type="AlphaFoldDB" id="A0A381THU4"/>
<dbReference type="Gene3D" id="3.40.50.2000">
    <property type="entry name" value="Glycogen Phosphorylase B"/>
    <property type="match status" value="2"/>
</dbReference>
<name>A0A381THU4_9ZZZZ</name>
<keyword evidence="1" id="KW-0328">Glycosyltransferase</keyword>
<accession>A0A381THU4</accession>